<dbReference type="InParanoid" id="Q028R3"/>
<dbReference type="AlphaFoldDB" id="Q028R3"/>
<accession>Q028R3</accession>
<gene>
    <name evidence="2" type="ordered locus">Acid_1497</name>
</gene>
<evidence type="ECO:0008006" key="3">
    <source>
        <dbReference type="Google" id="ProtNLM"/>
    </source>
</evidence>
<dbReference type="InterPro" id="IPR021327">
    <property type="entry name" value="DUF2934"/>
</dbReference>
<proteinExistence type="predicted"/>
<feature type="compositionally biased region" description="Basic residues" evidence="1">
    <location>
        <begin position="23"/>
        <end position="33"/>
    </location>
</feature>
<dbReference type="OrthoDB" id="8538784at2"/>
<dbReference type="KEGG" id="sus:Acid_1497"/>
<protein>
    <recommendedName>
        <fullName evidence="3">DUF2934 domain-containing protein</fullName>
    </recommendedName>
</protein>
<organism evidence="2">
    <name type="scientific">Solibacter usitatus (strain Ellin6076)</name>
    <dbReference type="NCBI Taxonomy" id="234267"/>
    <lineage>
        <taxon>Bacteria</taxon>
        <taxon>Pseudomonadati</taxon>
        <taxon>Acidobacteriota</taxon>
        <taxon>Terriglobia</taxon>
        <taxon>Bryobacterales</taxon>
        <taxon>Solibacteraceae</taxon>
        <taxon>Candidatus Solibacter</taxon>
    </lineage>
</organism>
<evidence type="ECO:0000313" key="2">
    <source>
        <dbReference type="EMBL" id="ABJ82489.1"/>
    </source>
</evidence>
<dbReference type="STRING" id="234267.Acid_1497"/>
<dbReference type="eggNOG" id="ENOG502ZQIC">
    <property type="taxonomic scope" value="Bacteria"/>
</dbReference>
<feature type="region of interest" description="Disordered" evidence="1">
    <location>
        <begin position="1"/>
        <end position="36"/>
    </location>
</feature>
<dbReference type="Pfam" id="PF11154">
    <property type="entry name" value="DUF2934"/>
    <property type="match status" value="1"/>
</dbReference>
<reference evidence="2" key="1">
    <citation type="submission" date="2006-10" db="EMBL/GenBank/DDBJ databases">
        <title>Complete sequence of Solibacter usitatus Ellin6076.</title>
        <authorList>
            <consortium name="US DOE Joint Genome Institute"/>
            <person name="Copeland A."/>
            <person name="Lucas S."/>
            <person name="Lapidus A."/>
            <person name="Barry K."/>
            <person name="Detter J.C."/>
            <person name="Glavina del Rio T."/>
            <person name="Hammon N."/>
            <person name="Israni S."/>
            <person name="Dalin E."/>
            <person name="Tice H."/>
            <person name="Pitluck S."/>
            <person name="Thompson L.S."/>
            <person name="Brettin T."/>
            <person name="Bruce D."/>
            <person name="Han C."/>
            <person name="Tapia R."/>
            <person name="Gilna P."/>
            <person name="Schmutz J."/>
            <person name="Larimer F."/>
            <person name="Land M."/>
            <person name="Hauser L."/>
            <person name="Kyrpides N."/>
            <person name="Mikhailova N."/>
            <person name="Janssen P.H."/>
            <person name="Kuske C.R."/>
            <person name="Richardson P."/>
        </authorList>
    </citation>
    <scope>NUCLEOTIDE SEQUENCE</scope>
    <source>
        <strain evidence="2">Ellin6076</strain>
    </source>
</reference>
<dbReference type="EMBL" id="CP000473">
    <property type="protein sequence ID" value="ABJ82489.1"/>
    <property type="molecule type" value="Genomic_DNA"/>
</dbReference>
<name>Q028R3_SOLUE</name>
<sequence precursor="true">MATKRNSDSKVVISTGAAASAPARRKAAPKRATRPAAEISNTPEVVPVEPVIEVTNETVAQLAYSYWVARGYQGGSPEEDWLRAEQELRAVTSK</sequence>
<evidence type="ECO:0000256" key="1">
    <source>
        <dbReference type="SAM" id="MobiDB-lite"/>
    </source>
</evidence>
<dbReference type="HOGENOM" id="CLU_2384597_0_0_0"/>